<dbReference type="GO" id="GO:0008237">
    <property type="term" value="F:metallopeptidase activity"/>
    <property type="evidence" value="ECO:0007669"/>
    <property type="project" value="UniProtKB-KW"/>
</dbReference>
<comment type="subcellular location">
    <subcellularLocation>
        <location evidence="2">Cell membrane</location>
        <topology evidence="2">Multi-pass membrane protein</topology>
    </subcellularLocation>
</comment>
<dbReference type="EMBL" id="CP071060">
    <property type="protein sequence ID" value="QSI77666.1"/>
    <property type="molecule type" value="Genomic_DNA"/>
</dbReference>
<evidence type="ECO:0000256" key="2">
    <source>
        <dbReference type="ARBA" id="ARBA00004651"/>
    </source>
</evidence>
<evidence type="ECO:0000256" key="4">
    <source>
        <dbReference type="ARBA" id="ARBA00022670"/>
    </source>
</evidence>
<evidence type="ECO:0000256" key="6">
    <source>
        <dbReference type="ARBA" id="ARBA00022723"/>
    </source>
</evidence>
<evidence type="ECO:0000256" key="8">
    <source>
        <dbReference type="ARBA" id="ARBA00022833"/>
    </source>
</evidence>
<dbReference type="PANTHER" id="PTHR43221">
    <property type="entry name" value="PROTEASE HTPX"/>
    <property type="match status" value="1"/>
</dbReference>
<evidence type="ECO:0000256" key="11">
    <source>
        <dbReference type="ARBA" id="ARBA00023136"/>
    </source>
</evidence>
<keyword evidence="15" id="KW-1185">Reference proteome</keyword>
<keyword evidence="7" id="KW-0378">Hydrolase</keyword>
<dbReference type="PANTHER" id="PTHR43221:SF1">
    <property type="entry name" value="PROTEASE HTPX"/>
    <property type="match status" value="1"/>
</dbReference>
<evidence type="ECO:0000256" key="7">
    <source>
        <dbReference type="ARBA" id="ARBA00022801"/>
    </source>
</evidence>
<keyword evidence="4" id="KW-0645">Protease</keyword>
<keyword evidence="5 12" id="KW-0812">Transmembrane</keyword>
<keyword evidence="6" id="KW-0479">Metal-binding</keyword>
<evidence type="ECO:0000256" key="10">
    <source>
        <dbReference type="ARBA" id="ARBA00023049"/>
    </source>
</evidence>
<dbReference type="RefSeq" id="WP_172200928.1">
    <property type="nucleotide sequence ID" value="NZ_CP071060.1"/>
</dbReference>
<dbReference type="InterPro" id="IPR001915">
    <property type="entry name" value="Peptidase_M48"/>
</dbReference>
<gene>
    <name evidence="14" type="ORF">JY500_03140</name>
</gene>
<evidence type="ECO:0000313" key="15">
    <source>
        <dbReference type="Proteomes" id="UP000663570"/>
    </source>
</evidence>
<reference evidence="14 15" key="1">
    <citation type="submission" date="2021-02" db="EMBL/GenBank/DDBJ databases">
        <title>Niveibacterium changnyeongensis HC41.</title>
        <authorList>
            <person name="Kang M."/>
        </authorList>
    </citation>
    <scope>NUCLEOTIDE SEQUENCE [LARGE SCALE GENOMIC DNA]</scope>
    <source>
        <strain evidence="14 15">HC41</strain>
    </source>
</reference>
<evidence type="ECO:0000256" key="1">
    <source>
        <dbReference type="ARBA" id="ARBA00001947"/>
    </source>
</evidence>
<evidence type="ECO:0000259" key="13">
    <source>
        <dbReference type="Pfam" id="PF01435"/>
    </source>
</evidence>
<keyword evidence="3" id="KW-1003">Cell membrane</keyword>
<protein>
    <submittedName>
        <fullName evidence="14">M48 family metalloprotease</fullName>
    </submittedName>
</protein>
<keyword evidence="11 12" id="KW-0472">Membrane</keyword>
<evidence type="ECO:0000256" key="3">
    <source>
        <dbReference type="ARBA" id="ARBA00022475"/>
    </source>
</evidence>
<evidence type="ECO:0000256" key="5">
    <source>
        <dbReference type="ARBA" id="ARBA00022692"/>
    </source>
</evidence>
<evidence type="ECO:0000313" key="14">
    <source>
        <dbReference type="EMBL" id="QSI77666.1"/>
    </source>
</evidence>
<evidence type="ECO:0000256" key="12">
    <source>
        <dbReference type="SAM" id="Phobius"/>
    </source>
</evidence>
<dbReference type="Proteomes" id="UP000663570">
    <property type="component" value="Chromosome"/>
</dbReference>
<comment type="cofactor">
    <cofactor evidence="1">
        <name>Zn(2+)</name>
        <dbReference type="ChEBI" id="CHEBI:29105"/>
    </cofactor>
</comment>
<organism evidence="14 15">
    <name type="scientific">Niveibacterium microcysteis</name>
    <dbReference type="NCBI Taxonomy" id="2811415"/>
    <lineage>
        <taxon>Bacteria</taxon>
        <taxon>Pseudomonadati</taxon>
        <taxon>Pseudomonadota</taxon>
        <taxon>Betaproteobacteria</taxon>
        <taxon>Rhodocyclales</taxon>
        <taxon>Rhodocyclaceae</taxon>
        <taxon>Niveibacterium</taxon>
    </lineage>
</organism>
<dbReference type="CDD" id="cd07328">
    <property type="entry name" value="M48_Ste24p_like"/>
    <property type="match status" value="1"/>
</dbReference>
<sequence>MLEQDFERLFDRARRRALRYPRWFRFLVTMRAATGVGFVVLLGVAAVLMIGWALSPLFDGGFQEEPVLCFLRGLLAIPALHLLMLVSRMLRGRFPAPDGLALGPDEAPALFDLLERLRRRFGTPPIHSVCITGELNAAITQRPNRWIGVPMRNTLVMGLPLTLATSPRQFVAVLAHEFGHLRRQRIALGGIGCYLRALWHQVLENMEAVASPLQPAFSLITEIETPLYCAESLVLSHLDELEADACAAEVVGAKRLGEALAEIALKHRFLADDYWAKVYAQANHSERPSILPYRHMAAALRAGFDREAFAEWFEALSHEQSDESRLSTHPSLRTRVHALGLAVPSEGVGSDSAARRFLGESVGRLAGELDQQWWQGQQRSWRKRHWEVTRALDKIAKLESEGAQLGVSERLELALLVERYAGDRDPLSVYRELMPQAPGRPDALLAMGRLLLGRGDPTGVAYLRRAIGEDDAVGLQAAALLIEHYESSGIGAAARPYRKRLGKLLRQAQLVQAALDAPLEALRSLPPGLEMHELRALVRDIRRHDPVRRAYVVRRRCELAPRWRAYILVLCVEHHALGAIADVAQEIEAGITIPGLWRVLTVPVDSGDEAILCEVRGARFFSRKDGAVRI</sequence>
<keyword evidence="9 12" id="KW-1133">Transmembrane helix</keyword>
<proteinExistence type="predicted"/>
<feature type="transmembrane region" description="Helical" evidence="12">
    <location>
        <begin position="23"/>
        <end position="54"/>
    </location>
</feature>
<evidence type="ECO:0000256" key="9">
    <source>
        <dbReference type="ARBA" id="ARBA00022989"/>
    </source>
</evidence>
<dbReference type="InterPro" id="IPR050083">
    <property type="entry name" value="HtpX_protease"/>
</dbReference>
<name>A0ABX7M7X7_9RHOO</name>
<keyword evidence="10 14" id="KW-0482">Metalloprotease</keyword>
<feature type="domain" description="Peptidase M48" evidence="13">
    <location>
        <begin position="161"/>
        <end position="339"/>
    </location>
</feature>
<dbReference type="Gene3D" id="3.30.2010.10">
    <property type="entry name" value="Metalloproteases ('zincins'), catalytic domain"/>
    <property type="match status" value="1"/>
</dbReference>
<accession>A0ABX7M7X7</accession>
<dbReference type="Pfam" id="PF01435">
    <property type="entry name" value="Peptidase_M48"/>
    <property type="match status" value="1"/>
</dbReference>
<keyword evidence="8" id="KW-0862">Zinc</keyword>